<dbReference type="SUPFAM" id="SSF50891">
    <property type="entry name" value="Cyclophilin-like"/>
    <property type="match status" value="1"/>
</dbReference>
<sequence length="276" mass="30188">MLKSPKVYQPSVEFHLPTPPTHPTQIQNIPSSPSSAIIRQCCKLSRRKLAIFGNSSLLLLLGSQTLEPFNISKAKAEESMPDAKENDPQDGNNARTRPACTNKTTTTRAFLDISIDGEPVGRIVVGLYGEDVPAGAARFSNLRTGSNLAAESLVDEWEREHETCPGIKNLPGTVSIIVRDPSKPPPKLKLVARQGKLVIDQEEIGTDPEWYRVCYSHQGFTRAGCLIPGSWKSTGRDGGCGDDWTSEDCAGEYQISLFQSCQADRGQESCGCRKRL</sequence>
<feature type="compositionally biased region" description="Basic and acidic residues" evidence="1">
    <location>
        <begin position="76"/>
        <end position="87"/>
    </location>
</feature>
<accession>A0ABQ9B6Z8</accession>
<protein>
    <recommendedName>
        <fullName evidence="4">Peptidylprolyl isomerase</fullName>
    </recommendedName>
</protein>
<keyword evidence="3" id="KW-1185">Reference proteome</keyword>
<dbReference type="InterPro" id="IPR044185">
    <property type="entry name" value="CYP26-2-like"/>
</dbReference>
<proteinExistence type="predicted"/>
<dbReference type="PANTHER" id="PTHR47724">
    <property type="entry name" value="PEPTIDYL-PROLYL CIS-TRANS ISOMERASE CYP26-2, CHLOROPLASTIC"/>
    <property type="match status" value="1"/>
</dbReference>
<dbReference type="Gene3D" id="2.40.100.10">
    <property type="entry name" value="Cyclophilin-like"/>
    <property type="match status" value="1"/>
</dbReference>
<feature type="region of interest" description="Disordered" evidence="1">
    <location>
        <begin position="76"/>
        <end position="100"/>
    </location>
</feature>
<comment type="caution">
    <text evidence="2">The sequence shown here is derived from an EMBL/GenBank/DDBJ whole genome shotgun (WGS) entry which is preliminary data.</text>
</comment>
<feature type="region of interest" description="Disordered" evidence="1">
    <location>
        <begin position="1"/>
        <end position="31"/>
    </location>
</feature>
<dbReference type="InterPro" id="IPR029000">
    <property type="entry name" value="Cyclophilin-like_dom_sf"/>
</dbReference>
<dbReference type="Proteomes" id="UP001141253">
    <property type="component" value="Chromosome 12"/>
</dbReference>
<evidence type="ECO:0008006" key="4">
    <source>
        <dbReference type="Google" id="ProtNLM"/>
    </source>
</evidence>
<organism evidence="2 3">
    <name type="scientific">Salix suchowensis</name>
    <dbReference type="NCBI Taxonomy" id="1278906"/>
    <lineage>
        <taxon>Eukaryota</taxon>
        <taxon>Viridiplantae</taxon>
        <taxon>Streptophyta</taxon>
        <taxon>Embryophyta</taxon>
        <taxon>Tracheophyta</taxon>
        <taxon>Spermatophyta</taxon>
        <taxon>Magnoliopsida</taxon>
        <taxon>eudicotyledons</taxon>
        <taxon>Gunneridae</taxon>
        <taxon>Pentapetalae</taxon>
        <taxon>rosids</taxon>
        <taxon>fabids</taxon>
        <taxon>Malpighiales</taxon>
        <taxon>Salicaceae</taxon>
        <taxon>Saliceae</taxon>
        <taxon>Salix</taxon>
    </lineage>
</organism>
<name>A0ABQ9B6Z8_9ROSI</name>
<dbReference type="EMBL" id="JAPFFI010000010">
    <property type="protein sequence ID" value="KAJ6375784.1"/>
    <property type="molecule type" value="Genomic_DNA"/>
</dbReference>
<dbReference type="PANTHER" id="PTHR47724:SF1">
    <property type="entry name" value="PEPTIDYL-PROLYL CIS-TRANS ISOMERASE CYP26-2, CHLOROPLASTIC"/>
    <property type="match status" value="1"/>
</dbReference>
<reference evidence="2" key="2">
    <citation type="journal article" date="2023" name="Int. J. Mol. Sci.">
        <title>De Novo Assembly and Annotation of 11 Diverse Shrub Willow (Salix) Genomes Reveals Novel Gene Organization in Sex-Linked Regions.</title>
        <authorList>
            <person name="Hyden B."/>
            <person name="Feng K."/>
            <person name="Yates T.B."/>
            <person name="Jawdy S."/>
            <person name="Cereghino C."/>
            <person name="Smart L.B."/>
            <person name="Muchero W."/>
        </authorList>
    </citation>
    <scope>NUCLEOTIDE SEQUENCE</scope>
    <source>
        <tissue evidence="2">Shoot tip</tissue>
    </source>
</reference>
<reference evidence="2" key="1">
    <citation type="submission" date="2022-10" db="EMBL/GenBank/DDBJ databases">
        <authorList>
            <person name="Hyden B.L."/>
            <person name="Feng K."/>
            <person name="Yates T."/>
            <person name="Jawdy S."/>
            <person name="Smart L.B."/>
            <person name="Muchero W."/>
        </authorList>
    </citation>
    <scope>NUCLEOTIDE SEQUENCE</scope>
    <source>
        <tissue evidence="2">Shoot tip</tissue>
    </source>
</reference>
<evidence type="ECO:0000256" key="1">
    <source>
        <dbReference type="SAM" id="MobiDB-lite"/>
    </source>
</evidence>
<gene>
    <name evidence="2" type="ORF">OIU77_000700</name>
</gene>
<evidence type="ECO:0000313" key="3">
    <source>
        <dbReference type="Proteomes" id="UP001141253"/>
    </source>
</evidence>
<feature type="compositionally biased region" description="Polar residues" evidence="1">
    <location>
        <begin position="89"/>
        <end position="100"/>
    </location>
</feature>
<evidence type="ECO:0000313" key="2">
    <source>
        <dbReference type="EMBL" id="KAJ6375784.1"/>
    </source>
</evidence>